<comment type="caution">
    <text evidence="2">The sequence shown here is derived from an EMBL/GenBank/DDBJ whole genome shotgun (WGS) entry which is preliminary data.</text>
</comment>
<dbReference type="GO" id="GO:0070939">
    <property type="term" value="C:Dsl1/NZR complex"/>
    <property type="evidence" value="ECO:0007669"/>
    <property type="project" value="InterPro"/>
</dbReference>
<dbReference type="OrthoDB" id="2189254at2759"/>
<dbReference type="Gene3D" id="1.20.58.670">
    <property type="entry name" value="Dsl1p vesicle tethering complex, Tip20p subunit, domain D"/>
    <property type="match status" value="1"/>
</dbReference>
<dbReference type="EMBL" id="QGMK01001472">
    <property type="protein sequence ID" value="TVY68690.1"/>
    <property type="molecule type" value="Genomic_DNA"/>
</dbReference>
<protein>
    <submittedName>
        <fullName evidence="2">RAD50-interacting protein</fullName>
    </submittedName>
</protein>
<feature type="non-terminal residue" evidence="2">
    <location>
        <position position="1"/>
    </location>
</feature>
<dbReference type="GO" id="GO:0006888">
    <property type="term" value="P:endoplasmic reticulum to Golgi vesicle-mediated transport"/>
    <property type="evidence" value="ECO:0007669"/>
    <property type="project" value="InterPro"/>
</dbReference>
<organism evidence="2 3">
    <name type="scientific">Lachnellula suecica</name>
    <dbReference type="NCBI Taxonomy" id="602035"/>
    <lineage>
        <taxon>Eukaryota</taxon>
        <taxon>Fungi</taxon>
        <taxon>Dikarya</taxon>
        <taxon>Ascomycota</taxon>
        <taxon>Pezizomycotina</taxon>
        <taxon>Leotiomycetes</taxon>
        <taxon>Helotiales</taxon>
        <taxon>Lachnaceae</taxon>
        <taxon>Lachnellula</taxon>
    </lineage>
</organism>
<proteinExistence type="predicted"/>
<dbReference type="AlphaFoldDB" id="A0A8T9BXQ5"/>
<dbReference type="PROSITE" id="PS51386">
    <property type="entry name" value="RINT1_TIP20"/>
    <property type="match status" value="1"/>
</dbReference>
<gene>
    <name evidence="2" type="primary">RINT1</name>
    <name evidence="2" type="ORF">LSUE1_G007772</name>
</gene>
<name>A0A8T9BXQ5_9HELO</name>
<evidence type="ECO:0000313" key="3">
    <source>
        <dbReference type="Proteomes" id="UP000469558"/>
    </source>
</evidence>
<dbReference type="GO" id="GO:0006890">
    <property type="term" value="P:retrograde vesicle-mediated transport, Golgi to endoplasmic reticulum"/>
    <property type="evidence" value="ECO:0007669"/>
    <property type="project" value="InterPro"/>
</dbReference>
<keyword evidence="3" id="KW-1185">Reference proteome</keyword>
<dbReference type="Proteomes" id="UP000469558">
    <property type="component" value="Unassembled WGS sequence"/>
</dbReference>
<accession>A0A8T9BXQ5</accession>
<feature type="region of interest" description="Disordered" evidence="1">
    <location>
        <begin position="69"/>
        <end position="97"/>
    </location>
</feature>
<dbReference type="Pfam" id="PF04437">
    <property type="entry name" value="RINT1_TIP1"/>
    <property type="match status" value="1"/>
</dbReference>
<dbReference type="InterPro" id="IPR007528">
    <property type="entry name" value="RINT1_Tip20"/>
</dbReference>
<dbReference type="InterPro" id="IPR042044">
    <property type="entry name" value="EXOC6PINT-1/Sec15/Tip20_C_dom2"/>
</dbReference>
<evidence type="ECO:0000256" key="1">
    <source>
        <dbReference type="SAM" id="MobiDB-lite"/>
    </source>
</evidence>
<dbReference type="PANTHER" id="PTHR13520:SF0">
    <property type="entry name" value="RAD50-INTERACTING PROTEIN 1"/>
    <property type="match status" value="1"/>
</dbReference>
<feature type="compositionally biased region" description="Polar residues" evidence="1">
    <location>
        <begin position="77"/>
        <end position="92"/>
    </location>
</feature>
<dbReference type="PANTHER" id="PTHR13520">
    <property type="entry name" value="RAD50-INTERACTING PROTEIN 1 RINT-1"/>
    <property type="match status" value="1"/>
</dbReference>
<dbReference type="GO" id="GO:0060628">
    <property type="term" value="P:regulation of ER to Golgi vesicle-mediated transport"/>
    <property type="evidence" value="ECO:0007669"/>
    <property type="project" value="TreeGrafter"/>
</dbReference>
<evidence type="ECO:0000313" key="2">
    <source>
        <dbReference type="EMBL" id="TVY68690.1"/>
    </source>
</evidence>
<reference evidence="2 3" key="1">
    <citation type="submission" date="2018-05" db="EMBL/GenBank/DDBJ databases">
        <title>Genome sequencing and assembly of the regulated plant pathogen Lachnellula willkommii and related sister species for the development of diagnostic species identification markers.</title>
        <authorList>
            <person name="Giroux E."/>
            <person name="Bilodeau G."/>
        </authorList>
    </citation>
    <scope>NUCLEOTIDE SEQUENCE [LARGE SCALE GENOMIC DNA]</scope>
    <source>
        <strain evidence="2 3">CBS 268.59</strain>
    </source>
</reference>
<sequence length="795" mass="90735">MPSPSITRDKSPLAVLLNPEDNIPRTENDIKLEDYLNDKIQTNTDFSTLANLIASVDLQKEQLEKQLQDAKSKLEQAKQSSANRASSMLEQSQEFERQRDDVQRRLMLVTNSYTPEEAALRLQGPIKKLQRVELARSYVELVKDVDDLVKEARRNLPQDPKEALKPYIQLKALASSLTELQGPAEGAAPHLVLHVHTTTERLWTDMKKIMMDEFESILQRSNWPEVADPPTREWSDCFEKLLDLQAPEILAAREPLALLPMEVLSKHFIQQFRFHFSGNMPTNQTKDLGYHFFNWFTGTIDHWEDYMRNNVTPILAAHFRGHRLAGNSLYLDSVAAFITALLPVLKEKVDSLVQEISTEPQYLSKFIHNLILFDESIRSKYKYDGGNSKYGWKGLSWGVLDTWFDRWSEVEKKFALERYQEIVKAEDSGLIDYESISLGKTKTTYGATKVTDLIESVTQQYNMLRRFSHKFRFLVDIQADILDHYRGRLHDSLERYMSITTAVGRTIHGVSKEERAKLEGIGGLESLCKVYCSADHIISMLKECVNEEFFVGLWNQLQGRAKVTSSTDVLVGSMSYSEVKDVTSTAMGSDGEGSVFDVTINNYTRLTKKTEKLIIQAIQHAFPTSFRAYFNKPEWTTVGDVRTVATTAELDQPLETMRDNLDFLSRTLSQSANRRIWRACLGSVEDLLYQNVLLKQKFTTLGAARLQSDIDAIQRVVISTLHSTRTMPKLQEGVMLLNLPIETSFDVHHVTLQKAAKEVFESNAQAEDILASLDFKKITVPDAKRILQNRIEAMN</sequence>